<evidence type="ECO:0000256" key="4">
    <source>
        <dbReference type="ARBA" id="ARBA00022475"/>
    </source>
</evidence>
<comment type="subcellular location">
    <subcellularLocation>
        <location evidence="11">Cell inner membrane</location>
        <topology evidence="11">Multi-pass membrane protein</topology>
    </subcellularLocation>
    <subcellularLocation>
        <location evidence="1">Cell membrane</location>
        <topology evidence="1">Multi-pass membrane protein</topology>
    </subcellularLocation>
</comment>
<keyword evidence="5" id="KW-0762">Sugar transport</keyword>
<evidence type="ECO:0000256" key="2">
    <source>
        <dbReference type="ARBA" id="ARBA00007783"/>
    </source>
</evidence>
<feature type="transmembrane region" description="Helical" evidence="11">
    <location>
        <begin position="118"/>
        <end position="136"/>
    </location>
</feature>
<gene>
    <name evidence="13" type="ORF">H8Q88_13565</name>
</gene>
<keyword evidence="6 11" id="KW-0812">Transmembrane</keyword>
<dbReference type="PRINTS" id="PR00164">
    <property type="entry name" value="ABC2TRNSPORT"/>
</dbReference>
<reference evidence="13" key="1">
    <citation type="submission" date="2020-08" db="EMBL/GenBank/DDBJ databases">
        <title>Genome Sequencing and Pan-Genome Analysis of Migratory bird Vibrio Strains, Inner Mongolia.</title>
        <authorList>
            <person name="Zheng L."/>
        </authorList>
    </citation>
    <scope>NUCLEOTIDE SEQUENCE</scope>
    <source>
        <strain evidence="13">M13F</strain>
    </source>
</reference>
<dbReference type="Pfam" id="PF01061">
    <property type="entry name" value="ABC2_membrane"/>
    <property type="match status" value="1"/>
</dbReference>
<keyword evidence="7" id="KW-0972">Capsule biogenesis/degradation</keyword>
<dbReference type="GO" id="GO:0015774">
    <property type="term" value="P:polysaccharide transport"/>
    <property type="evidence" value="ECO:0007669"/>
    <property type="project" value="UniProtKB-KW"/>
</dbReference>
<evidence type="ECO:0000256" key="6">
    <source>
        <dbReference type="ARBA" id="ARBA00022692"/>
    </source>
</evidence>
<keyword evidence="3 11" id="KW-0813">Transport</keyword>
<evidence type="ECO:0000313" key="14">
    <source>
        <dbReference type="Proteomes" id="UP000615796"/>
    </source>
</evidence>
<dbReference type="GO" id="GO:0140359">
    <property type="term" value="F:ABC-type transporter activity"/>
    <property type="evidence" value="ECO:0007669"/>
    <property type="project" value="InterPro"/>
</dbReference>
<dbReference type="GO" id="GO:0043190">
    <property type="term" value="C:ATP-binding cassette (ABC) transporter complex"/>
    <property type="evidence" value="ECO:0007669"/>
    <property type="project" value="InterPro"/>
</dbReference>
<dbReference type="RefSeq" id="WP_187026502.1">
    <property type="nucleotide sequence ID" value="NZ_CAWQCL010000003.1"/>
</dbReference>
<feature type="domain" description="ABC transmembrane type-2" evidence="12">
    <location>
        <begin position="33"/>
        <end position="256"/>
    </location>
</feature>
<comment type="similarity">
    <text evidence="2 11">Belongs to the ABC-2 integral membrane protein family.</text>
</comment>
<evidence type="ECO:0000256" key="11">
    <source>
        <dbReference type="RuleBase" id="RU361157"/>
    </source>
</evidence>
<evidence type="ECO:0000259" key="12">
    <source>
        <dbReference type="PROSITE" id="PS51012"/>
    </source>
</evidence>
<feature type="transmembrane region" description="Helical" evidence="11">
    <location>
        <begin position="227"/>
        <end position="252"/>
    </location>
</feature>
<evidence type="ECO:0000256" key="1">
    <source>
        <dbReference type="ARBA" id="ARBA00004651"/>
    </source>
</evidence>
<dbReference type="InterPro" id="IPR013525">
    <property type="entry name" value="ABC2_TM"/>
</dbReference>
<dbReference type="InterPro" id="IPR047817">
    <property type="entry name" value="ABC2_TM_bact-type"/>
</dbReference>
<keyword evidence="4 11" id="KW-1003">Cell membrane</keyword>
<dbReference type="PANTHER" id="PTHR30413">
    <property type="entry name" value="INNER MEMBRANE TRANSPORT PERMEASE"/>
    <property type="match status" value="1"/>
</dbReference>
<evidence type="ECO:0000256" key="7">
    <source>
        <dbReference type="ARBA" id="ARBA00022903"/>
    </source>
</evidence>
<feature type="transmembrane region" description="Helical" evidence="11">
    <location>
        <begin position="35"/>
        <end position="55"/>
    </location>
</feature>
<protein>
    <recommendedName>
        <fullName evidence="11">Transport permease protein</fullName>
    </recommendedName>
</protein>
<name>A0A9X0UIJ5_VIBME</name>
<keyword evidence="10 11" id="KW-0472">Membrane</keyword>
<dbReference type="PANTHER" id="PTHR30413:SF10">
    <property type="entry name" value="CAPSULE POLYSACCHARIDE EXPORT INNER-MEMBRANE PROTEIN CTRC"/>
    <property type="match status" value="1"/>
</dbReference>
<keyword evidence="9" id="KW-0625">Polysaccharide transport</keyword>
<dbReference type="PROSITE" id="PS51012">
    <property type="entry name" value="ABC_TM2"/>
    <property type="match status" value="1"/>
</dbReference>
<dbReference type="PIRSF" id="PIRSF006648">
    <property type="entry name" value="DrrB"/>
    <property type="match status" value="1"/>
</dbReference>
<evidence type="ECO:0000256" key="10">
    <source>
        <dbReference type="ARBA" id="ARBA00023136"/>
    </source>
</evidence>
<accession>A0A9X0UIJ5</accession>
<proteinExistence type="inferred from homology"/>
<comment type="caution">
    <text evidence="13">The sequence shown here is derived from an EMBL/GenBank/DDBJ whole genome shotgun (WGS) entry which is preliminary data.</text>
</comment>
<dbReference type="Proteomes" id="UP000615796">
    <property type="component" value="Unassembled WGS sequence"/>
</dbReference>
<feature type="transmembrane region" description="Helical" evidence="11">
    <location>
        <begin position="67"/>
        <end position="85"/>
    </location>
</feature>
<dbReference type="InterPro" id="IPR000412">
    <property type="entry name" value="ABC_2_transport"/>
</dbReference>
<evidence type="ECO:0000256" key="3">
    <source>
        <dbReference type="ARBA" id="ARBA00022448"/>
    </source>
</evidence>
<organism evidence="13 14">
    <name type="scientific">Vibrio metschnikovii</name>
    <dbReference type="NCBI Taxonomy" id="28172"/>
    <lineage>
        <taxon>Bacteria</taxon>
        <taxon>Pseudomonadati</taxon>
        <taxon>Pseudomonadota</taxon>
        <taxon>Gammaproteobacteria</taxon>
        <taxon>Vibrionales</taxon>
        <taxon>Vibrionaceae</taxon>
        <taxon>Vibrio</taxon>
    </lineage>
</organism>
<dbReference type="GO" id="GO:0015920">
    <property type="term" value="P:lipopolysaccharide transport"/>
    <property type="evidence" value="ECO:0007669"/>
    <property type="project" value="TreeGrafter"/>
</dbReference>
<evidence type="ECO:0000256" key="5">
    <source>
        <dbReference type="ARBA" id="ARBA00022597"/>
    </source>
</evidence>
<feature type="transmembrane region" description="Helical" evidence="11">
    <location>
        <begin position="178"/>
        <end position="199"/>
    </location>
</feature>
<evidence type="ECO:0000256" key="8">
    <source>
        <dbReference type="ARBA" id="ARBA00022989"/>
    </source>
</evidence>
<evidence type="ECO:0000256" key="9">
    <source>
        <dbReference type="ARBA" id="ARBA00023047"/>
    </source>
</evidence>
<evidence type="ECO:0000313" key="13">
    <source>
        <dbReference type="EMBL" id="MBC5851930.1"/>
    </source>
</evidence>
<keyword evidence="14" id="KW-1185">Reference proteome</keyword>
<sequence>MSYHPRHPFKICLHVWHALFMREAMARMTADRFGWSWILLEPILHVVIMLAVRQLMGRVRFIQGADFIPWLVVGIITFFIFRDAMMRSMSAIRANRALFAYRQVLPIDTVIVRSLLEFFLRSVIFVILIFGMWFLGYHSAPDEPFMVIVMWFLAWGVGFSLGLVLSVFVTMVEEIQKIVSLMMLPLYMLSGAMIPIKFLPYELHPWLLLNPMAHVLELMRHAFFDGYYMMAGVNALYPIQVMLCCTLLGLMLHVRYKFRLMSA</sequence>
<dbReference type="AlphaFoldDB" id="A0A9X0UIJ5"/>
<dbReference type="EMBL" id="JACRUP010000009">
    <property type="protein sequence ID" value="MBC5851930.1"/>
    <property type="molecule type" value="Genomic_DNA"/>
</dbReference>
<keyword evidence="8 11" id="KW-1133">Transmembrane helix</keyword>
<feature type="transmembrane region" description="Helical" evidence="11">
    <location>
        <begin position="148"/>
        <end position="171"/>
    </location>
</feature>